<comment type="caution">
    <text evidence="1">The sequence shown here is derived from an EMBL/GenBank/DDBJ whole genome shotgun (WGS) entry which is preliminary data.</text>
</comment>
<proteinExistence type="predicted"/>
<keyword evidence="2" id="KW-1185">Reference proteome</keyword>
<dbReference type="AlphaFoldDB" id="A0A7Y6NRG6"/>
<sequence>MPADTPFDRTEVIPTNWSAGAAYVRDTDEWVERCLARVLELDAVLKPEEARAVVRELATRERWRTMAPEAVADQLYAKPPTRGAG</sequence>
<dbReference type="EMBL" id="JABWMJ010000009">
    <property type="protein sequence ID" value="NUZ07852.1"/>
    <property type="molecule type" value="Genomic_DNA"/>
</dbReference>
<accession>A0A7Y6NRG6</accession>
<dbReference type="RefSeq" id="WP_176070685.1">
    <property type="nucleotide sequence ID" value="NZ_JABWMJ010000009.1"/>
</dbReference>
<evidence type="ECO:0000313" key="2">
    <source>
        <dbReference type="Proteomes" id="UP000529637"/>
    </source>
</evidence>
<organism evidence="1 2">
    <name type="scientific">Piscinibacter koreensis</name>
    <dbReference type="NCBI Taxonomy" id="2742824"/>
    <lineage>
        <taxon>Bacteria</taxon>
        <taxon>Pseudomonadati</taxon>
        <taxon>Pseudomonadota</taxon>
        <taxon>Betaproteobacteria</taxon>
        <taxon>Burkholderiales</taxon>
        <taxon>Sphaerotilaceae</taxon>
        <taxon>Piscinibacter</taxon>
    </lineage>
</organism>
<dbReference type="Proteomes" id="UP000529637">
    <property type="component" value="Unassembled WGS sequence"/>
</dbReference>
<evidence type="ECO:0000313" key="1">
    <source>
        <dbReference type="EMBL" id="NUZ07852.1"/>
    </source>
</evidence>
<protein>
    <submittedName>
        <fullName evidence="1">Uncharacterized protein</fullName>
    </submittedName>
</protein>
<reference evidence="1 2" key="1">
    <citation type="submission" date="2020-06" db="EMBL/GenBank/DDBJ databases">
        <title>Schlegella sp. ID0723 isolated from air conditioner.</title>
        <authorList>
            <person name="Kim D.Y."/>
            <person name="Kim D.-U."/>
        </authorList>
    </citation>
    <scope>NUCLEOTIDE SEQUENCE [LARGE SCALE GENOMIC DNA]</scope>
    <source>
        <strain evidence="1 2">ID0723</strain>
    </source>
</reference>
<name>A0A7Y6NRG6_9BURK</name>
<gene>
    <name evidence="1" type="ORF">HQN59_18975</name>
</gene>